<sequence>MHISICTFVHQIHDLVSSASSPPDHFSSNAPPSSDYILHACHVFKYAIPPKTTIRLSPLSYLKFADMELRLLSSTKPKTSLYGV</sequence>
<evidence type="ECO:0000313" key="1">
    <source>
        <dbReference type="EMBL" id="KAI3788948.1"/>
    </source>
</evidence>
<comment type="caution">
    <text evidence="1">The sequence shown here is derived from an EMBL/GenBank/DDBJ whole genome shotgun (WGS) entry which is preliminary data.</text>
</comment>
<evidence type="ECO:0000313" key="2">
    <source>
        <dbReference type="Proteomes" id="UP001055811"/>
    </source>
</evidence>
<dbReference type="EMBL" id="CM042009">
    <property type="protein sequence ID" value="KAI3788948.1"/>
    <property type="molecule type" value="Genomic_DNA"/>
</dbReference>
<organism evidence="1 2">
    <name type="scientific">Cichorium intybus</name>
    <name type="common">Chicory</name>
    <dbReference type="NCBI Taxonomy" id="13427"/>
    <lineage>
        <taxon>Eukaryota</taxon>
        <taxon>Viridiplantae</taxon>
        <taxon>Streptophyta</taxon>
        <taxon>Embryophyta</taxon>
        <taxon>Tracheophyta</taxon>
        <taxon>Spermatophyta</taxon>
        <taxon>Magnoliopsida</taxon>
        <taxon>eudicotyledons</taxon>
        <taxon>Gunneridae</taxon>
        <taxon>Pentapetalae</taxon>
        <taxon>asterids</taxon>
        <taxon>campanulids</taxon>
        <taxon>Asterales</taxon>
        <taxon>Asteraceae</taxon>
        <taxon>Cichorioideae</taxon>
        <taxon>Cichorieae</taxon>
        <taxon>Cichoriinae</taxon>
        <taxon>Cichorium</taxon>
    </lineage>
</organism>
<protein>
    <submittedName>
        <fullName evidence="1">Uncharacterized protein</fullName>
    </submittedName>
</protein>
<reference evidence="1 2" key="2">
    <citation type="journal article" date="2022" name="Mol. Ecol. Resour.">
        <title>The genomes of chicory, endive, great burdock and yacon provide insights into Asteraceae paleo-polyploidization history and plant inulin production.</title>
        <authorList>
            <person name="Fan W."/>
            <person name="Wang S."/>
            <person name="Wang H."/>
            <person name="Wang A."/>
            <person name="Jiang F."/>
            <person name="Liu H."/>
            <person name="Zhao H."/>
            <person name="Xu D."/>
            <person name="Zhang Y."/>
        </authorList>
    </citation>
    <scope>NUCLEOTIDE SEQUENCE [LARGE SCALE GENOMIC DNA]</scope>
    <source>
        <strain evidence="2">cv. Punajuju</strain>
        <tissue evidence="1">Leaves</tissue>
    </source>
</reference>
<proteinExistence type="predicted"/>
<dbReference type="Proteomes" id="UP001055811">
    <property type="component" value="Linkage Group LG01"/>
</dbReference>
<name>A0ACB9GZE6_CICIN</name>
<gene>
    <name evidence="1" type="ORF">L2E82_01731</name>
</gene>
<keyword evidence="2" id="KW-1185">Reference proteome</keyword>
<accession>A0ACB9GZE6</accession>
<reference evidence="2" key="1">
    <citation type="journal article" date="2022" name="Mol. Ecol. Resour.">
        <title>The genomes of chicory, endive, great burdock and yacon provide insights into Asteraceae palaeo-polyploidization history and plant inulin production.</title>
        <authorList>
            <person name="Fan W."/>
            <person name="Wang S."/>
            <person name="Wang H."/>
            <person name="Wang A."/>
            <person name="Jiang F."/>
            <person name="Liu H."/>
            <person name="Zhao H."/>
            <person name="Xu D."/>
            <person name="Zhang Y."/>
        </authorList>
    </citation>
    <scope>NUCLEOTIDE SEQUENCE [LARGE SCALE GENOMIC DNA]</scope>
    <source>
        <strain evidence="2">cv. Punajuju</strain>
    </source>
</reference>